<dbReference type="FunFam" id="3.60.40.10:FF:000077">
    <property type="entry name" value="Protein phosphatase 1A"/>
    <property type="match status" value="1"/>
</dbReference>
<dbReference type="OrthoDB" id="6510250at2759"/>
<organism evidence="11">
    <name type="scientific">Oikopleura dioica</name>
    <name type="common">Tunicate</name>
    <dbReference type="NCBI Taxonomy" id="34765"/>
    <lineage>
        <taxon>Eukaryota</taxon>
        <taxon>Metazoa</taxon>
        <taxon>Chordata</taxon>
        <taxon>Tunicata</taxon>
        <taxon>Appendicularia</taxon>
        <taxon>Copelata</taxon>
        <taxon>Oikopleuridae</taxon>
        <taxon>Oikopleura</taxon>
    </lineage>
</organism>
<keyword evidence="12" id="KW-1185">Reference proteome</keyword>
<keyword evidence="6 9" id="KW-0378">Hydrolase</keyword>
<dbReference type="PANTHER" id="PTHR13832">
    <property type="entry name" value="PROTEIN PHOSPHATASE 2C"/>
    <property type="match status" value="1"/>
</dbReference>
<comment type="cofactor">
    <cofactor evidence="1">
        <name>Mn(2+)</name>
        <dbReference type="ChEBI" id="CHEBI:29035"/>
    </cofactor>
</comment>
<proteinExistence type="inferred from homology"/>
<evidence type="ECO:0000256" key="3">
    <source>
        <dbReference type="ARBA" id="ARBA00006702"/>
    </source>
</evidence>
<dbReference type="CDD" id="cd00143">
    <property type="entry name" value="PP2Cc"/>
    <property type="match status" value="1"/>
</dbReference>
<evidence type="ECO:0000256" key="6">
    <source>
        <dbReference type="ARBA" id="ARBA00022801"/>
    </source>
</evidence>
<evidence type="ECO:0000256" key="8">
    <source>
        <dbReference type="ARBA" id="ARBA00023211"/>
    </source>
</evidence>
<keyword evidence="7 9" id="KW-0904">Protein phosphatase</keyword>
<comment type="similarity">
    <text evidence="3 9">Belongs to the PP2C family.</text>
</comment>
<keyword evidence="5" id="KW-0479">Metal-binding</keyword>
<dbReference type="InterPro" id="IPR015655">
    <property type="entry name" value="PP2C"/>
</dbReference>
<dbReference type="InterPro" id="IPR000222">
    <property type="entry name" value="PP2C_BS"/>
</dbReference>
<dbReference type="InterPro" id="IPR036457">
    <property type="entry name" value="PPM-type-like_dom_sf"/>
</dbReference>
<gene>
    <name evidence="11" type="ORF">GSOID_T00009684001</name>
</gene>
<keyword evidence="8" id="KW-0464">Manganese</keyword>
<dbReference type="EMBL" id="FN653316">
    <property type="protein sequence ID" value="CBY14637.1"/>
    <property type="molecule type" value="Genomic_DNA"/>
</dbReference>
<evidence type="ECO:0000256" key="4">
    <source>
        <dbReference type="ARBA" id="ARBA00013081"/>
    </source>
</evidence>
<sequence>MEDADLCVPKLPTPLEDWSLYAVFDGHGGDETAKKAAEKVPDDERETRRITDAGLKVRDGRIQGNLAVARAFGDFQYKRAKDKEQLEQPVSCLPDVHFFERSSDDEYIVMACDGVYDVLSNDELVVLVRSKFAQSESIVDTVEEIVDVCLNRGSIDNMTIILIAFETVFNKDIDAVECDTEPIVDST</sequence>
<dbReference type="SUPFAM" id="SSF81606">
    <property type="entry name" value="PP2C-like"/>
    <property type="match status" value="1"/>
</dbReference>
<dbReference type="PROSITE" id="PS01032">
    <property type="entry name" value="PPM_1"/>
    <property type="match status" value="1"/>
</dbReference>
<evidence type="ECO:0000256" key="2">
    <source>
        <dbReference type="ARBA" id="ARBA00001946"/>
    </source>
</evidence>
<evidence type="ECO:0000256" key="7">
    <source>
        <dbReference type="ARBA" id="ARBA00022912"/>
    </source>
</evidence>
<protein>
    <recommendedName>
        <fullName evidence="4">protein-serine/threonine phosphatase</fullName>
        <ecNumber evidence="4">3.1.3.16</ecNumber>
    </recommendedName>
</protein>
<evidence type="ECO:0000256" key="5">
    <source>
        <dbReference type="ARBA" id="ARBA00022723"/>
    </source>
</evidence>
<dbReference type="InterPro" id="IPR001932">
    <property type="entry name" value="PPM-type_phosphatase-like_dom"/>
</dbReference>
<dbReference type="PANTHER" id="PTHR13832:SF565">
    <property type="entry name" value="AT28366P-RELATED"/>
    <property type="match status" value="1"/>
</dbReference>
<dbReference type="GO" id="GO:0004722">
    <property type="term" value="F:protein serine/threonine phosphatase activity"/>
    <property type="evidence" value="ECO:0007669"/>
    <property type="project" value="UniProtKB-EC"/>
</dbReference>
<evidence type="ECO:0000259" key="10">
    <source>
        <dbReference type="PROSITE" id="PS51746"/>
    </source>
</evidence>
<dbReference type="PROSITE" id="PS51746">
    <property type="entry name" value="PPM_2"/>
    <property type="match status" value="1"/>
</dbReference>
<dbReference type="EC" id="3.1.3.16" evidence="4"/>
<dbReference type="GO" id="GO:0046872">
    <property type="term" value="F:metal ion binding"/>
    <property type="evidence" value="ECO:0007669"/>
    <property type="project" value="UniProtKB-KW"/>
</dbReference>
<accession>E4XYA9</accession>
<evidence type="ECO:0000313" key="11">
    <source>
        <dbReference type="EMBL" id="CBY14637.1"/>
    </source>
</evidence>
<evidence type="ECO:0000313" key="12">
    <source>
        <dbReference type="Proteomes" id="UP000001307"/>
    </source>
</evidence>
<comment type="cofactor">
    <cofactor evidence="2">
        <name>Mg(2+)</name>
        <dbReference type="ChEBI" id="CHEBI:18420"/>
    </cofactor>
</comment>
<evidence type="ECO:0000256" key="1">
    <source>
        <dbReference type="ARBA" id="ARBA00001936"/>
    </source>
</evidence>
<dbReference type="Gene3D" id="3.60.40.10">
    <property type="entry name" value="PPM-type phosphatase domain"/>
    <property type="match status" value="2"/>
</dbReference>
<name>E4XYA9_OIKDI</name>
<dbReference type="AlphaFoldDB" id="E4XYA9"/>
<dbReference type="Pfam" id="PF00481">
    <property type="entry name" value="PP2C"/>
    <property type="match status" value="1"/>
</dbReference>
<reference evidence="11" key="1">
    <citation type="journal article" date="2010" name="Science">
        <title>Plasticity of animal genome architecture unmasked by rapid evolution of a pelagic tunicate.</title>
        <authorList>
            <person name="Denoeud F."/>
            <person name="Henriet S."/>
            <person name="Mungpakdee S."/>
            <person name="Aury J.M."/>
            <person name="Da Silva C."/>
            <person name="Brinkmann H."/>
            <person name="Mikhaleva J."/>
            <person name="Olsen L.C."/>
            <person name="Jubin C."/>
            <person name="Canestro C."/>
            <person name="Bouquet J.M."/>
            <person name="Danks G."/>
            <person name="Poulain J."/>
            <person name="Campsteijn C."/>
            <person name="Adamski M."/>
            <person name="Cross I."/>
            <person name="Yadetie F."/>
            <person name="Muffato M."/>
            <person name="Louis A."/>
            <person name="Butcher S."/>
            <person name="Tsagkogeorga G."/>
            <person name="Konrad A."/>
            <person name="Singh S."/>
            <person name="Jensen M.F."/>
            <person name="Cong E.H."/>
            <person name="Eikeseth-Otteraa H."/>
            <person name="Noel B."/>
            <person name="Anthouard V."/>
            <person name="Porcel B.M."/>
            <person name="Kachouri-Lafond R."/>
            <person name="Nishino A."/>
            <person name="Ugolini M."/>
            <person name="Chourrout P."/>
            <person name="Nishida H."/>
            <person name="Aasland R."/>
            <person name="Huzurbazar S."/>
            <person name="Westhof E."/>
            <person name="Delsuc F."/>
            <person name="Lehrach H."/>
            <person name="Reinhardt R."/>
            <person name="Weissenbach J."/>
            <person name="Roy S.W."/>
            <person name="Artiguenave F."/>
            <person name="Postlethwait J.H."/>
            <person name="Manak J.R."/>
            <person name="Thompson E.M."/>
            <person name="Jaillon O."/>
            <person name="Du Pasquier L."/>
            <person name="Boudinot P."/>
            <person name="Liberles D.A."/>
            <person name="Volff J.N."/>
            <person name="Philippe H."/>
            <person name="Lenhard B."/>
            <person name="Roest Crollius H."/>
            <person name="Wincker P."/>
            <person name="Chourrout D."/>
        </authorList>
    </citation>
    <scope>NUCLEOTIDE SEQUENCE [LARGE SCALE GENOMIC DNA]</scope>
</reference>
<feature type="domain" description="PPM-type phosphatase" evidence="10">
    <location>
        <begin position="1"/>
        <end position="165"/>
    </location>
</feature>
<evidence type="ECO:0000256" key="9">
    <source>
        <dbReference type="RuleBase" id="RU003465"/>
    </source>
</evidence>
<dbReference type="InParanoid" id="E4XYA9"/>
<dbReference type="SMART" id="SM00332">
    <property type="entry name" value="PP2Cc"/>
    <property type="match status" value="1"/>
</dbReference>
<dbReference type="Proteomes" id="UP000001307">
    <property type="component" value="Unassembled WGS sequence"/>
</dbReference>